<dbReference type="OrthoDB" id="107078at2759"/>
<evidence type="ECO:0000313" key="6">
    <source>
        <dbReference type="Proteomes" id="UP000434957"/>
    </source>
</evidence>
<evidence type="ECO:0000259" key="1">
    <source>
        <dbReference type="Pfam" id="PF03184"/>
    </source>
</evidence>
<evidence type="ECO:0000313" key="7">
    <source>
        <dbReference type="Proteomes" id="UP000435112"/>
    </source>
</evidence>
<gene>
    <name evidence="3" type="ORF">PR001_g1283</name>
    <name evidence="2" type="ORF">PR002_g8036</name>
    <name evidence="4" type="ORF">PR003_g8907</name>
</gene>
<evidence type="ECO:0000313" key="3">
    <source>
        <dbReference type="EMBL" id="KAE9051614.1"/>
    </source>
</evidence>
<accession>A0A6A4FI76</accession>
<reference evidence="4 6" key="1">
    <citation type="submission" date="2018-08" db="EMBL/GenBank/DDBJ databases">
        <title>Genomic investigation of the strawberry pathogen Phytophthora fragariae indicates pathogenicity is determined by transcriptional variation in three key races.</title>
        <authorList>
            <person name="Adams T.M."/>
            <person name="Armitage A.D."/>
            <person name="Sobczyk M.K."/>
            <person name="Bates H.J."/>
            <person name="Dunwell J.M."/>
            <person name="Nellist C.F."/>
            <person name="Harrison R.J."/>
        </authorList>
    </citation>
    <scope>NUCLEOTIDE SEQUENCE [LARGE SCALE GENOMIC DNA]</scope>
    <source>
        <strain evidence="3 5">SCRP249</strain>
        <strain evidence="2 7">SCRP324</strain>
        <strain evidence="4 6">SCRP333</strain>
    </source>
</reference>
<dbReference type="EMBL" id="QXFT01000452">
    <property type="protein sequence ID" value="KAE9343574.1"/>
    <property type="molecule type" value="Genomic_DNA"/>
</dbReference>
<feature type="domain" description="DDE-1" evidence="1">
    <location>
        <begin position="72"/>
        <end position="154"/>
    </location>
</feature>
<evidence type="ECO:0000313" key="2">
    <source>
        <dbReference type="EMBL" id="KAE9034605.1"/>
    </source>
</evidence>
<evidence type="ECO:0000313" key="5">
    <source>
        <dbReference type="Proteomes" id="UP000429607"/>
    </source>
</evidence>
<comment type="caution">
    <text evidence="4">The sequence shown here is derived from an EMBL/GenBank/DDBJ whole genome shotgun (WGS) entry which is preliminary data.</text>
</comment>
<dbReference type="AlphaFoldDB" id="A0A6A4FI76"/>
<dbReference type="GO" id="GO:0003676">
    <property type="term" value="F:nucleic acid binding"/>
    <property type="evidence" value="ECO:0007669"/>
    <property type="project" value="InterPro"/>
</dbReference>
<dbReference type="Pfam" id="PF03184">
    <property type="entry name" value="DDE_1"/>
    <property type="match status" value="1"/>
</dbReference>
<sequence>MDQTAVYCDVGSKTTVDFVGVTRFPANGGGKAVIAAQARYSRVRTPPHFVFAGEPDNDVDNEVETYCEPGVAMFSVQTKAWFDEHVMLEWIDKVWQFEVYGPSVLILDCLKAHKCAAVQQRLAEMGTYMLYVPAGFTSVAQHHDVGAMSPFKSSASSLYSALLETSTTM</sequence>
<name>A0A6A4FI76_9STRA</name>
<proteinExistence type="predicted"/>
<dbReference type="Proteomes" id="UP000435112">
    <property type="component" value="Unassembled WGS sequence"/>
</dbReference>
<protein>
    <recommendedName>
        <fullName evidence="1">DDE-1 domain-containing protein</fullName>
    </recommendedName>
</protein>
<organism evidence="4 6">
    <name type="scientific">Phytophthora rubi</name>
    <dbReference type="NCBI Taxonomy" id="129364"/>
    <lineage>
        <taxon>Eukaryota</taxon>
        <taxon>Sar</taxon>
        <taxon>Stramenopiles</taxon>
        <taxon>Oomycota</taxon>
        <taxon>Peronosporomycetes</taxon>
        <taxon>Peronosporales</taxon>
        <taxon>Peronosporaceae</taxon>
        <taxon>Phytophthora</taxon>
    </lineage>
</organism>
<dbReference type="Proteomes" id="UP000434957">
    <property type="component" value="Unassembled WGS sequence"/>
</dbReference>
<evidence type="ECO:0000313" key="4">
    <source>
        <dbReference type="EMBL" id="KAE9343574.1"/>
    </source>
</evidence>
<dbReference type="EMBL" id="QXFU01000397">
    <property type="protein sequence ID" value="KAE9034605.1"/>
    <property type="molecule type" value="Genomic_DNA"/>
</dbReference>
<dbReference type="InterPro" id="IPR004875">
    <property type="entry name" value="DDE_SF_endonuclease_dom"/>
</dbReference>
<dbReference type="Proteomes" id="UP000429607">
    <property type="component" value="Unassembled WGS sequence"/>
</dbReference>
<keyword evidence="6" id="KW-1185">Reference proteome</keyword>
<dbReference type="EMBL" id="QXFV01000038">
    <property type="protein sequence ID" value="KAE9051614.1"/>
    <property type="molecule type" value="Genomic_DNA"/>
</dbReference>